<name>A0A150MJF4_9BACL</name>
<evidence type="ECO:0000256" key="1">
    <source>
        <dbReference type="ARBA" id="ARBA00023125"/>
    </source>
</evidence>
<dbReference type="InterPro" id="IPR001387">
    <property type="entry name" value="Cro/C1-type_HTH"/>
</dbReference>
<accession>A0A150MJF4</accession>
<dbReference type="PROSITE" id="PS50943">
    <property type="entry name" value="HTH_CROC1"/>
    <property type="match status" value="1"/>
</dbReference>
<dbReference type="PANTHER" id="PTHR46558">
    <property type="entry name" value="TRACRIPTIONAL REGULATORY PROTEIN-RELATED-RELATED"/>
    <property type="match status" value="1"/>
</dbReference>
<evidence type="ECO:0000313" key="3">
    <source>
        <dbReference type="EMBL" id="KYD24578.1"/>
    </source>
</evidence>
<reference evidence="3 4" key="1">
    <citation type="submission" date="2016-01" db="EMBL/GenBank/DDBJ databases">
        <title>Draft Genome Sequences of Seven Thermophilic Sporeformers Isolated from Foods.</title>
        <authorList>
            <person name="Berendsen E.M."/>
            <person name="Wells-Bennik M.H."/>
            <person name="Krawcyk A.O."/>
            <person name="De Jong A."/>
            <person name="Holsappel S."/>
            <person name="Eijlander R.T."/>
            <person name="Kuipers O.P."/>
        </authorList>
    </citation>
    <scope>NUCLEOTIDE SEQUENCE [LARGE SCALE GENOMIC DNA]</scope>
    <source>
        <strain evidence="3 4">B4110</strain>
    </source>
</reference>
<dbReference type="Pfam" id="PF01381">
    <property type="entry name" value="HTH_3"/>
    <property type="match status" value="1"/>
</dbReference>
<dbReference type="AlphaFoldDB" id="A0A150MJF4"/>
<keyword evidence="1" id="KW-0238">DNA-binding</keyword>
<dbReference type="InterPro" id="IPR010982">
    <property type="entry name" value="Lambda_DNA-bd_dom_sf"/>
</dbReference>
<evidence type="ECO:0000259" key="2">
    <source>
        <dbReference type="PROSITE" id="PS50943"/>
    </source>
</evidence>
<dbReference type="PATRIC" id="fig|153151.4.peg.1249"/>
<dbReference type="PANTHER" id="PTHR46558:SF11">
    <property type="entry name" value="HTH-TYPE TRANSCRIPTIONAL REGULATOR XRE"/>
    <property type="match status" value="1"/>
</dbReference>
<dbReference type="EMBL" id="LQYW01000149">
    <property type="protein sequence ID" value="KYD24578.1"/>
    <property type="molecule type" value="Genomic_DNA"/>
</dbReference>
<dbReference type="SMART" id="SM00530">
    <property type="entry name" value="HTH_XRE"/>
    <property type="match status" value="1"/>
</dbReference>
<comment type="caution">
    <text evidence="3">The sequence shown here is derived from an EMBL/GenBank/DDBJ whole genome shotgun (WGS) entry which is preliminary data.</text>
</comment>
<dbReference type="CDD" id="cd00093">
    <property type="entry name" value="HTH_XRE"/>
    <property type="match status" value="1"/>
</dbReference>
<dbReference type="Proteomes" id="UP000075324">
    <property type="component" value="Unassembled WGS sequence"/>
</dbReference>
<dbReference type="RefSeq" id="WP_062678862.1">
    <property type="nucleotide sequence ID" value="NZ_LQYW01000149.1"/>
</dbReference>
<proteinExistence type="predicted"/>
<organism evidence="3 4">
    <name type="scientific">Parageobacillus toebii</name>
    <dbReference type="NCBI Taxonomy" id="153151"/>
    <lineage>
        <taxon>Bacteria</taxon>
        <taxon>Bacillati</taxon>
        <taxon>Bacillota</taxon>
        <taxon>Bacilli</taxon>
        <taxon>Bacillales</taxon>
        <taxon>Anoxybacillaceae</taxon>
        <taxon>Parageobacillus</taxon>
    </lineage>
</organism>
<feature type="domain" description="HTH cro/C1-type" evidence="2">
    <location>
        <begin position="8"/>
        <end position="62"/>
    </location>
</feature>
<dbReference type="Gene3D" id="1.10.260.40">
    <property type="entry name" value="lambda repressor-like DNA-binding domains"/>
    <property type="match status" value="1"/>
</dbReference>
<dbReference type="GO" id="GO:0003677">
    <property type="term" value="F:DNA binding"/>
    <property type="evidence" value="ECO:0007669"/>
    <property type="project" value="UniProtKB-KW"/>
</dbReference>
<gene>
    <name evidence="3" type="ORF">B4110_0586</name>
</gene>
<sequence length="138" mass="16205">MSILGSRLKKLREKHNLTQERAGEIFGLTKYQIHRYESGISNPDPDIINKFADYYGVSADYLLGRTDDPHGYAPETKVEEENTLVKINQLIKEYGIEQMGFFDIEKWKSLSEEEIEEIIKHFEWVVHKAREKNKSEDK</sequence>
<evidence type="ECO:0000313" key="4">
    <source>
        <dbReference type="Proteomes" id="UP000075324"/>
    </source>
</evidence>
<protein>
    <recommendedName>
        <fullName evidence="2">HTH cro/C1-type domain-containing protein</fullName>
    </recommendedName>
</protein>
<dbReference type="SUPFAM" id="SSF47413">
    <property type="entry name" value="lambda repressor-like DNA-binding domains"/>
    <property type="match status" value="1"/>
</dbReference>